<name>A0A645EX98_9ZZZZ</name>
<protein>
    <submittedName>
        <fullName evidence="3">Uncharacterized protein</fullName>
    </submittedName>
</protein>
<proteinExistence type="predicted"/>
<feature type="transmembrane region" description="Helical" evidence="2">
    <location>
        <begin position="105"/>
        <end position="129"/>
    </location>
</feature>
<gene>
    <name evidence="3" type="ORF">SDC9_153924</name>
</gene>
<organism evidence="3">
    <name type="scientific">bioreactor metagenome</name>
    <dbReference type="NCBI Taxonomy" id="1076179"/>
    <lineage>
        <taxon>unclassified sequences</taxon>
        <taxon>metagenomes</taxon>
        <taxon>ecological metagenomes</taxon>
    </lineage>
</organism>
<dbReference type="EMBL" id="VSSQ01052595">
    <property type="protein sequence ID" value="MPN06668.1"/>
    <property type="molecule type" value="Genomic_DNA"/>
</dbReference>
<sequence>MSDGAETTDIPFLQQDTKMNTQISSELSKMLNDEVGDYEVFDDGDEEEDNYEEVHLPFSFAKRLKEEQTQRLQLLEETTKMKAQLDNYRGNLDQMEERVNNSNRILNFILVILILALLVVIGVVGYWLLLNRGII</sequence>
<keyword evidence="2" id="KW-0472">Membrane</keyword>
<dbReference type="AlphaFoldDB" id="A0A645EX98"/>
<comment type="caution">
    <text evidence="3">The sequence shown here is derived from an EMBL/GenBank/DDBJ whole genome shotgun (WGS) entry which is preliminary data.</text>
</comment>
<accession>A0A645EX98</accession>
<keyword evidence="2" id="KW-0812">Transmembrane</keyword>
<evidence type="ECO:0000313" key="3">
    <source>
        <dbReference type="EMBL" id="MPN06668.1"/>
    </source>
</evidence>
<reference evidence="3" key="1">
    <citation type="submission" date="2019-08" db="EMBL/GenBank/DDBJ databases">
        <authorList>
            <person name="Kucharzyk K."/>
            <person name="Murdoch R.W."/>
            <person name="Higgins S."/>
            <person name="Loffler F."/>
        </authorList>
    </citation>
    <scope>NUCLEOTIDE SEQUENCE</scope>
</reference>
<evidence type="ECO:0000256" key="2">
    <source>
        <dbReference type="SAM" id="Phobius"/>
    </source>
</evidence>
<feature type="coiled-coil region" evidence="1">
    <location>
        <begin position="58"/>
        <end position="105"/>
    </location>
</feature>
<keyword evidence="1" id="KW-0175">Coiled coil</keyword>
<keyword evidence="2" id="KW-1133">Transmembrane helix</keyword>
<evidence type="ECO:0000256" key="1">
    <source>
        <dbReference type="SAM" id="Coils"/>
    </source>
</evidence>